<protein>
    <submittedName>
        <fullName evidence="1">Glycoside hydrolase family 18 protein</fullName>
    </submittedName>
</protein>
<reference evidence="1" key="1">
    <citation type="submission" date="2021-01" db="EMBL/GenBank/DDBJ databases">
        <title>Complete genome sequence of Clostridiales bacterium R-7.</title>
        <authorList>
            <person name="Mahoney-Kurpe S.C."/>
            <person name="Palevich N."/>
            <person name="Koike S."/>
            <person name="Moon C.D."/>
            <person name="Attwood G.T."/>
        </authorList>
    </citation>
    <scope>NUCLEOTIDE SEQUENCE</scope>
    <source>
        <strain evidence="1">R-7</strain>
    </source>
</reference>
<evidence type="ECO:0000313" key="1">
    <source>
        <dbReference type="EMBL" id="QUC67499.1"/>
    </source>
</evidence>
<dbReference type="EMBL" id="CP068393">
    <property type="protein sequence ID" value="QUC67499.1"/>
    <property type="molecule type" value="Genomic_DNA"/>
</dbReference>
<accession>A0AC61N1Z9</accession>
<dbReference type="Proteomes" id="UP000682782">
    <property type="component" value="Chromosome"/>
</dbReference>
<keyword evidence="2" id="KW-1185">Reference proteome</keyword>
<organism evidence="1 2">
    <name type="scientific">Aristaeella hokkaidonensis</name>
    <dbReference type="NCBI Taxonomy" id="3046382"/>
    <lineage>
        <taxon>Bacteria</taxon>
        <taxon>Bacillati</taxon>
        <taxon>Bacillota</taxon>
        <taxon>Clostridia</taxon>
        <taxon>Eubacteriales</taxon>
        <taxon>Aristaeellaceae</taxon>
        <taxon>Aristaeella</taxon>
    </lineage>
</organism>
<proteinExistence type="predicted"/>
<keyword evidence="1" id="KW-0378">Hydrolase</keyword>
<evidence type="ECO:0000313" key="2">
    <source>
        <dbReference type="Proteomes" id="UP000682782"/>
    </source>
</evidence>
<sequence>MKKLLCVLLTAALLCALFLGGACAETKKEEPGVTVYFPNWNIYSDSRQDVNGLPWDRIDCVNHAFWEVIPQDGGFAIVSTDPWADTDPDNPVAHFAQYAECAEKYPDKQILISIGGWTDSGHFSEMALTKESRGSFIQSCLDTLDAYPFLSGLDIDWEYPGVEREPEDESDEGCPVVGDDWTNYTLMLKELREALDEHFGEGKKILTVCAGASVGWSLSKQDYASLHPYVDKINLMTYDMAGSWEENTGHHTALLGEVSADTAVKYLLEQGVPAEKITIGSPLYSHGWKMREAAEETVGAPADAIDDMTWHDIMAIEQAAVPEGMPGWHKGYDAEKGAAWLWNDNPEAPEYLDFITYESTESLAAKLDYIKANGLGGLIIWEVHGDSIDNDWPMITQMHKGLQP</sequence>
<name>A0AC61N1Z9_9FIRM</name>
<gene>
    <name evidence="1" type="ORF">JYE49_02005</name>
</gene>